<organism evidence="2 3">
    <name type="scientific">Microctonus aethiopoides</name>
    <dbReference type="NCBI Taxonomy" id="144406"/>
    <lineage>
        <taxon>Eukaryota</taxon>
        <taxon>Metazoa</taxon>
        <taxon>Ecdysozoa</taxon>
        <taxon>Arthropoda</taxon>
        <taxon>Hexapoda</taxon>
        <taxon>Insecta</taxon>
        <taxon>Pterygota</taxon>
        <taxon>Neoptera</taxon>
        <taxon>Endopterygota</taxon>
        <taxon>Hymenoptera</taxon>
        <taxon>Apocrita</taxon>
        <taxon>Ichneumonoidea</taxon>
        <taxon>Braconidae</taxon>
        <taxon>Euphorinae</taxon>
        <taxon>Microctonus</taxon>
    </lineage>
</organism>
<feature type="region of interest" description="Disordered" evidence="1">
    <location>
        <begin position="151"/>
        <end position="192"/>
    </location>
</feature>
<dbReference type="Proteomes" id="UP001168990">
    <property type="component" value="Unassembled WGS sequence"/>
</dbReference>
<comment type="caution">
    <text evidence="2">The sequence shown here is derived from an EMBL/GenBank/DDBJ whole genome shotgun (WGS) entry which is preliminary data.</text>
</comment>
<gene>
    <name evidence="2" type="ORF">PV328_004353</name>
</gene>
<feature type="non-terminal residue" evidence="2">
    <location>
        <position position="1"/>
    </location>
</feature>
<proteinExistence type="predicted"/>
<name>A0AA39FAC1_9HYME</name>
<evidence type="ECO:0000313" key="3">
    <source>
        <dbReference type="Proteomes" id="UP001168990"/>
    </source>
</evidence>
<evidence type="ECO:0000313" key="2">
    <source>
        <dbReference type="EMBL" id="KAK0165872.1"/>
    </source>
</evidence>
<reference evidence="2" key="1">
    <citation type="journal article" date="2023" name="bioRxiv">
        <title>Scaffold-level genome assemblies of two parasitoid biocontrol wasps reveal the parthenogenesis mechanism and an associated novel virus.</title>
        <authorList>
            <person name="Inwood S."/>
            <person name="Skelly J."/>
            <person name="Guhlin J."/>
            <person name="Harrop T."/>
            <person name="Goldson S."/>
            <person name="Dearden P."/>
        </authorList>
    </citation>
    <scope>NUCLEOTIDE SEQUENCE</scope>
    <source>
        <strain evidence="2">Irish</strain>
        <tissue evidence="2">Whole body</tissue>
    </source>
</reference>
<feature type="compositionally biased region" description="Gly residues" evidence="1">
    <location>
        <begin position="29"/>
        <end position="38"/>
    </location>
</feature>
<evidence type="ECO:0000256" key="1">
    <source>
        <dbReference type="SAM" id="MobiDB-lite"/>
    </source>
</evidence>
<accession>A0AA39FAC1</accession>
<protein>
    <submittedName>
        <fullName evidence="2">Uncharacterized protein</fullName>
    </submittedName>
</protein>
<reference evidence="2" key="2">
    <citation type="submission" date="2023-03" db="EMBL/GenBank/DDBJ databases">
        <authorList>
            <person name="Inwood S.N."/>
            <person name="Skelly J.G."/>
            <person name="Guhlin J."/>
            <person name="Harrop T.W.R."/>
            <person name="Goldson S.G."/>
            <person name="Dearden P.K."/>
        </authorList>
    </citation>
    <scope>NUCLEOTIDE SEQUENCE</scope>
    <source>
        <strain evidence="2">Irish</strain>
        <tissue evidence="2">Whole body</tissue>
    </source>
</reference>
<sequence>MTINDYSFHHYLYHRKRSPRSPDPEKDGSGSGGGGSGSSGSSASGSSGSGGSGSSGSGSGSSTYNELIVMDDIGEFVMYQNVARSSAIVYFEKLEAIFGIHGKDYYIQGHPLKLDMEYHDPVIVKSPHLVKIEFTPFPVDPIFVPHNLPMNKDEGSYGNDQNKEQMMNTQAGPSTRPDSIQENTDGMSDKEDGAKRYEAHNDKEQRQRSGIYYIETLVFISKDVTEIYYNAFKDDYINEIVRYYLIYFNAVDLFFRQLKFHGINIHINIAKIVIED</sequence>
<dbReference type="EMBL" id="JAQQBS010001422">
    <property type="protein sequence ID" value="KAK0165872.1"/>
    <property type="molecule type" value="Genomic_DNA"/>
</dbReference>
<feature type="region of interest" description="Disordered" evidence="1">
    <location>
        <begin position="14"/>
        <end position="61"/>
    </location>
</feature>
<dbReference type="AlphaFoldDB" id="A0AA39FAC1"/>
<feature type="compositionally biased region" description="Polar residues" evidence="1">
    <location>
        <begin position="158"/>
        <end position="186"/>
    </location>
</feature>
<keyword evidence="3" id="KW-1185">Reference proteome</keyword>
<feature type="compositionally biased region" description="Gly residues" evidence="1">
    <location>
        <begin position="47"/>
        <end position="59"/>
    </location>
</feature>